<dbReference type="Proteomes" id="UP000199600">
    <property type="component" value="Unassembled WGS sequence"/>
</dbReference>
<keyword evidence="3" id="KW-1185">Reference proteome</keyword>
<name>A0A1A8Y449_9RHOO</name>
<evidence type="ECO:0000313" key="3">
    <source>
        <dbReference type="Proteomes" id="UP000199600"/>
    </source>
</evidence>
<accession>A0A1A8Y449</accession>
<organism evidence="2 3">
    <name type="scientific">Candidatus Propionivibrio aalborgensis</name>
    <dbReference type="NCBI Taxonomy" id="1860101"/>
    <lineage>
        <taxon>Bacteria</taxon>
        <taxon>Pseudomonadati</taxon>
        <taxon>Pseudomonadota</taxon>
        <taxon>Betaproteobacteria</taxon>
        <taxon>Rhodocyclales</taxon>
        <taxon>Rhodocyclaceae</taxon>
        <taxon>Propionivibrio</taxon>
    </lineage>
</organism>
<reference evidence="2 3" key="1">
    <citation type="submission" date="2016-06" db="EMBL/GenBank/DDBJ databases">
        <authorList>
            <person name="Kjaerup R.B."/>
            <person name="Dalgaard T.S."/>
            <person name="Juul-Madsen H.R."/>
        </authorList>
    </citation>
    <scope>NUCLEOTIDE SEQUENCE [LARGE SCALE GENOMIC DNA]</scope>
    <source>
        <strain evidence="2">2</strain>
    </source>
</reference>
<evidence type="ECO:0000313" key="2">
    <source>
        <dbReference type="EMBL" id="SBT11163.1"/>
    </source>
</evidence>
<dbReference type="EMBL" id="FLQY01000397">
    <property type="protein sequence ID" value="SBT11163.1"/>
    <property type="molecule type" value="Genomic_DNA"/>
</dbReference>
<proteinExistence type="predicted"/>
<protein>
    <submittedName>
        <fullName evidence="2">Uncharacterized protein</fullName>
    </submittedName>
</protein>
<evidence type="ECO:0000256" key="1">
    <source>
        <dbReference type="SAM" id="MobiDB-lite"/>
    </source>
</evidence>
<gene>
    <name evidence="2" type="ORF">PROAA_910024</name>
</gene>
<dbReference type="AlphaFoldDB" id="A0A1A8Y449"/>
<feature type="region of interest" description="Disordered" evidence="1">
    <location>
        <begin position="83"/>
        <end position="102"/>
    </location>
</feature>
<sequence length="102" mass="10909">MILSLSIAPERLVEIIKGFVPSLDHANDDPVVEGRGRSYLQIIAILSGIVTSYLARDFLPLEVAKVPEGMAVICLGLLASGGSVLRNGATSYTGNRRRNASR</sequence>